<keyword evidence="2" id="KW-1185">Reference proteome</keyword>
<proteinExistence type="predicted"/>
<name>A0AAV4VR07_9ARAC</name>
<comment type="caution">
    <text evidence="1">The sequence shown here is derived from an EMBL/GenBank/DDBJ whole genome shotgun (WGS) entry which is preliminary data.</text>
</comment>
<protein>
    <recommendedName>
        <fullName evidence="3">Secreted protein</fullName>
    </recommendedName>
</protein>
<gene>
    <name evidence="1" type="ORF">CDAR_277391</name>
</gene>
<dbReference type="Proteomes" id="UP001054837">
    <property type="component" value="Unassembled WGS sequence"/>
</dbReference>
<sequence>MKSLAANSGTLGGKRFLVETLRFAHWVLLWMAEGQQQTLNSNVFGWLSISARAARYWPTVSTAALDIRTGGSCCPFLGGLSQLSDIYFTCRAERTEQYLRSLTTSF</sequence>
<dbReference type="EMBL" id="BPLQ01013532">
    <property type="protein sequence ID" value="GIY72921.1"/>
    <property type="molecule type" value="Genomic_DNA"/>
</dbReference>
<organism evidence="1 2">
    <name type="scientific">Caerostris darwini</name>
    <dbReference type="NCBI Taxonomy" id="1538125"/>
    <lineage>
        <taxon>Eukaryota</taxon>
        <taxon>Metazoa</taxon>
        <taxon>Ecdysozoa</taxon>
        <taxon>Arthropoda</taxon>
        <taxon>Chelicerata</taxon>
        <taxon>Arachnida</taxon>
        <taxon>Araneae</taxon>
        <taxon>Araneomorphae</taxon>
        <taxon>Entelegynae</taxon>
        <taxon>Araneoidea</taxon>
        <taxon>Araneidae</taxon>
        <taxon>Caerostris</taxon>
    </lineage>
</organism>
<reference evidence="1 2" key="1">
    <citation type="submission" date="2021-06" db="EMBL/GenBank/DDBJ databases">
        <title>Caerostris darwini draft genome.</title>
        <authorList>
            <person name="Kono N."/>
            <person name="Arakawa K."/>
        </authorList>
    </citation>
    <scope>NUCLEOTIDE SEQUENCE [LARGE SCALE GENOMIC DNA]</scope>
</reference>
<dbReference type="AlphaFoldDB" id="A0AAV4VR07"/>
<evidence type="ECO:0000313" key="2">
    <source>
        <dbReference type="Proteomes" id="UP001054837"/>
    </source>
</evidence>
<accession>A0AAV4VR07</accession>
<evidence type="ECO:0008006" key="3">
    <source>
        <dbReference type="Google" id="ProtNLM"/>
    </source>
</evidence>
<evidence type="ECO:0000313" key="1">
    <source>
        <dbReference type="EMBL" id="GIY72921.1"/>
    </source>
</evidence>